<keyword evidence="2" id="KW-0255">Endonuclease</keyword>
<evidence type="ECO:0000313" key="2">
    <source>
        <dbReference type="EMBL" id="TCS40419.1"/>
    </source>
</evidence>
<name>A0A4R3I5Z1_9GAMM</name>
<evidence type="ECO:0000259" key="1">
    <source>
        <dbReference type="Pfam" id="PF13391"/>
    </source>
</evidence>
<feature type="domain" description="HNH nuclease" evidence="1">
    <location>
        <begin position="175"/>
        <end position="226"/>
    </location>
</feature>
<keyword evidence="2" id="KW-0540">Nuclease</keyword>
<gene>
    <name evidence="2" type="ORF">BCF53_109129</name>
</gene>
<keyword evidence="3" id="KW-1185">Reference proteome</keyword>
<dbReference type="Proteomes" id="UP000295793">
    <property type="component" value="Unassembled WGS sequence"/>
</dbReference>
<proteinExistence type="predicted"/>
<keyword evidence="2" id="KW-0378">Hydrolase</keyword>
<sequence length="280" mass="32356">MSEIKQRFTDYLTVRNKPGSKKAASYIKALEWQEDMIKSSPQGFNEFKSIWQLHDLDRLAELYQFVIQESKSCSTPWDIDGIPRSYLRNGFCSAALAKFHQFLMEYLVELNALKHLDLKGARDLKIKAKPDYKVLSENLDGLHLAEGLENKAQVKVRVNQSAFRTMVLNNFNQACCITGLRIPQLNRASHIVGWAERAESRLDPRNGLCLSATYDAAFDRHLIGLDDDYRLILSKDLKDYRDDNSFKECFLSIEGKRIQLPTQYMPRLDYIEHHRGKGSF</sequence>
<dbReference type="RefSeq" id="WP_132701929.1">
    <property type="nucleotide sequence ID" value="NZ_SLZR01000009.1"/>
</dbReference>
<dbReference type="InterPro" id="IPR003615">
    <property type="entry name" value="HNH_nuc"/>
</dbReference>
<dbReference type="GO" id="GO:0004519">
    <property type="term" value="F:endonuclease activity"/>
    <property type="evidence" value="ECO:0007669"/>
    <property type="project" value="UniProtKB-KW"/>
</dbReference>
<evidence type="ECO:0000313" key="3">
    <source>
        <dbReference type="Proteomes" id="UP000295793"/>
    </source>
</evidence>
<reference evidence="2 3" key="1">
    <citation type="submission" date="2019-03" db="EMBL/GenBank/DDBJ databases">
        <title>Genomic Encyclopedia of Archaeal and Bacterial Type Strains, Phase II (KMG-II): from individual species to whole genera.</title>
        <authorList>
            <person name="Goeker M."/>
        </authorList>
    </citation>
    <scope>NUCLEOTIDE SEQUENCE [LARGE SCALE GENOMIC DNA]</scope>
    <source>
        <strain evidence="2 3">DSM 15388</strain>
    </source>
</reference>
<organism evidence="2 3">
    <name type="scientific">Reinekea marinisedimentorum</name>
    <dbReference type="NCBI Taxonomy" id="230495"/>
    <lineage>
        <taxon>Bacteria</taxon>
        <taxon>Pseudomonadati</taxon>
        <taxon>Pseudomonadota</taxon>
        <taxon>Gammaproteobacteria</taxon>
        <taxon>Oceanospirillales</taxon>
        <taxon>Saccharospirillaceae</taxon>
        <taxon>Reinekea</taxon>
    </lineage>
</organism>
<accession>A0A4R3I5Z1</accession>
<dbReference type="Pfam" id="PF13391">
    <property type="entry name" value="HNH_2"/>
    <property type="match status" value="1"/>
</dbReference>
<dbReference type="OrthoDB" id="529575at2"/>
<comment type="caution">
    <text evidence="2">The sequence shown here is derived from an EMBL/GenBank/DDBJ whole genome shotgun (WGS) entry which is preliminary data.</text>
</comment>
<dbReference type="AlphaFoldDB" id="A0A4R3I5Z1"/>
<protein>
    <submittedName>
        <fullName evidence="2">Putative restriction endonuclease</fullName>
    </submittedName>
</protein>
<dbReference type="EMBL" id="SLZR01000009">
    <property type="protein sequence ID" value="TCS40419.1"/>
    <property type="molecule type" value="Genomic_DNA"/>
</dbReference>